<organism evidence="2 3">
    <name type="scientific">Treponema porcinum</name>
    <dbReference type="NCBI Taxonomy" id="261392"/>
    <lineage>
        <taxon>Bacteria</taxon>
        <taxon>Pseudomonadati</taxon>
        <taxon>Spirochaetota</taxon>
        <taxon>Spirochaetia</taxon>
        <taxon>Spirochaetales</taxon>
        <taxon>Treponemataceae</taxon>
        <taxon>Treponema</taxon>
    </lineage>
</organism>
<dbReference type="GO" id="GO:0044780">
    <property type="term" value="P:bacterial-type flagellum assembly"/>
    <property type="evidence" value="ECO:0007669"/>
    <property type="project" value="TreeGrafter"/>
</dbReference>
<proteinExistence type="predicted"/>
<keyword evidence="1" id="KW-1133">Transmembrane helix</keyword>
<feature type="transmembrane region" description="Helical" evidence="1">
    <location>
        <begin position="110"/>
        <end position="133"/>
    </location>
</feature>
<feature type="transmembrane region" description="Helical" evidence="1">
    <location>
        <begin position="78"/>
        <end position="98"/>
    </location>
</feature>
<dbReference type="AlphaFoldDB" id="A0A1T4K290"/>
<keyword evidence="1" id="KW-0812">Transmembrane</keyword>
<evidence type="ECO:0000313" key="3">
    <source>
        <dbReference type="Proteomes" id="UP000190423"/>
    </source>
</evidence>
<dbReference type="GO" id="GO:0009306">
    <property type="term" value="P:protein secretion"/>
    <property type="evidence" value="ECO:0007669"/>
    <property type="project" value="InterPro"/>
</dbReference>
<dbReference type="EMBL" id="FUWG01000006">
    <property type="protein sequence ID" value="SJZ36561.1"/>
    <property type="molecule type" value="Genomic_DNA"/>
</dbReference>
<protein>
    <submittedName>
        <fullName evidence="2">FHIPEP family protein</fullName>
    </submittedName>
</protein>
<keyword evidence="1" id="KW-0472">Membrane</keyword>
<accession>A0A1T4K290</accession>
<gene>
    <name evidence="2" type="ORF">SAMN02745149_00960</name>
</gene>
<keyword evidence="3" id="KW-1185">Reference proteome</keyword>
<dbReference type="Pfam" id="PF00771">
    <property type="entry name" value="FHIPEP"/>
    <property type="match status" value="1"/>
</dbReference>
<dbReference type="STRING" id="261392.SAMN02745149_00960"/>
<evidence type="ECO:0000256" key="1">
    <source>
        <dbReference type="SAM" id="Phobius"/>
    </source>
</evidence>
<dbReference type="Proteomes" id="UP000190423">
    <property type="component" value="Unassembled WGS sequence"/>
</dbReference>
<dbReference type="GO" id="GO:0005886">
    <property type="term" value="C:plasma membrane"/>
    <property type="evidence" value="ECO:0007669"/>
    <property type="project" value="TreeGrafter"/>
</dbReference>
<dbReference type="InterPro" id="IPR001712">
    <property type="entry name" value="T3SS_FHIPEP"/>
</dbReference>
<reference evidence="2 3" key="1">
    <citation type="submission" date="2017-02" db="EMBL/GenBank/DDBJ databases">
        <authorList>
            <person name="Peterson S.W."/>
        </authorList>
    </citation>
    <scope>NUCLEOTIDE SEQUENCE [LARGE SCALE GENOMIC DNA]</scope>
    <source>
        <strain evidence="2 3">ATCC BAA-908</strain>
    </source>
</reference>
<dbReference type="PANTHER" id="PTHR30161:SF1">
    <property type="entry name" value="FLAGELLAR BIOSYNTHESIS PROTEIN FLHA-RELATED"/>
    <property type="match status" value="1"/>
</dbReference>
<dbReference type="PANTHER" id="PTHR30161">
    <property type="entry name" value="FLAGELLAR EXPORT PROTEIN, MEMBRANE FLHA SUBUNIT-RELATED"/>
    <property type="match status" value="1"/>
</dbReference>
<name>A0A1T4K290_TREPO</name>
<evidence type="ECO:0000313" key="2">
    <source>
        <dbReference type="EMBL" id="SJZ36561.1"/>
    </source>
</evidence>
<sequence>MMSVVLIFFCKRYISRYTEISARYCLDSMNSELFDIDQKLIRKEITEDEAKNQKQQVATKINYYSALDSSAQVLEKTITAFILLFIVFTVGGVSIGIVEFHQPLREAMNQYIVLSSGYLVVFLIPLFIVCLSLRIKK</sequence>